<proteinExistence type="predicted"/>
<dbReference type="AlphaFoldDB" id="A0A0B7AK16"/>
<name>A0A0B7AK16_9EUPU</name>
<reference evidence="1" key="1">
    <citation type="submission" date="2014-12" db="EMBL/GenBank/DDBJ databases">
        <title>Insight into the proteome of Arion vulgaris.</title>
        <authorList>
            <person name="Aradska J."/>
            <person name="Bulat T."/>
            <person name="Smidak R."/>
            <person name="Sarate P."/>
            <person name="Gangsoo J."/>
            <person name="Sialana F."/>
            <person name="Bilban M."/>
            <person name="Lubec G."/>
        </authorList>
    </citation>
    <scope>NUCLEOTIDE SEQUENCE</scope>
    <source>
        <tissue evidence="1">Skin</tissue>
    </source>
</reference>
<dbReference type="EMBL" id="HACG01033410">
    <property type="protein sequence ID" value="CEK80275.1"/>
    <property type="molecule type" value="Transcribed_RNA"/>
</dbReference>
<organism evidence="1">
    <name type="scientific">Arion vulgaris</name>
    <dbReference type="NCBI Taxonomy" id="1028688"/>
    <lineage>
        <taxon>Eukaryota</taxon>
        <taxon>Metazoa</taxon>
        <taxon>Spiralia</taxon>
        <taxon>Lophotrochozoa</taxon>
        <taxon>Mollusca</taxon>
        <taxon>Gastropoda</taxon>
        <taxon>Heterobranchia</taxon>
        <taxon>Euthyneura</taxon>
        <taxon>Panpulmonata</taxon>
        <taxon>Eupulmonata</taxon>
        <taxon>Stylommatophora</taxon>
        <taxon>Helicina</taxon>
        <taxon>Arionoidea</taxon>
        <taxon>Arionidae</taxon>
        <taxon>Arion</taxon>
    </lineage>
</organism>
<sequence>MEWNTHITINRLRVPPSRFVVKVYISSLLHNHTDPQGSMDFLSGFTLLALSSPEPSIHKAVSLTVADGTVCCHAVEDIINIRCLSDASSLCPKMTVGVVPKHI</sequence>
<accession>A0A0B7AK16</accession>
<protein>
    <submittedName>
        <fullName evidence="1">Uncharacterized protein</fullName>
    </submittedName>
</protein>
<gene>
    <name evidence="1" type="primary">ORF120057</name>
</gene>
<evidence type="ECO:0000313" key="1">
    <source>
        <dbReference type="EMBL" id="CEK80275.1"/>
    </source>
</evidence>